<evidence type="ECO:0000313" key="2">
    <source>
        <dbReference type="Proteomes" id="UP001153555"/>
    </source>
</evidence>
<dbReference type="EMBL" id="CACSLK010008310">
    <property type="protein sequence ID" value="CAA0811206.1"/>
    <property type="molecule type" value="Genomic_DNA"/>
</dbReference>
<dbReference type="SUPFAM" id="SSF53098">
    <property type="entry name" value="Ribonuclease H-like"/>
    <property type="match status" value="1"/>
</dbReference>
<protein>
    <submittedName>
        <fullName evidence="1">Uncharacterized protein</fullName>
    </submittedName>
</protein>
<dbReference type="AlphaFoldDB" id="A0A9N7R4F7"/>
<dbReference type="Gene3D" id="3.30.420.10">
    <property type="entry name" value="Ribonuclease H-like superfamily/Ribonuclease H"/>
    <property type="match status" value="1"/>
</dbReference>
<evidence type="ECO:0000313" key="1">
    <source>
        <dbReference type="EMBL" id="CAA0811206.1"/>
    </source>
</evidence>
<feature type="non-terminal residue" evidence="1">
    <location>
        <position position="56"/>
    </location>
</feature>
<accession>A0A9N7R4F7</accession>
<dbReference type="PANTHER" id="PTHR35046:SF26">
    <property type="entry name" value="RNA-DIRECTED DNA POLYMERASE"/>
    <property type="match status" value="1"/>
</dbReference>
<reference evidence="1" key="1">
    <citation type="submission" date="2019-12" db="EMBL/GenBank/DDBJ databases">
        <authorList>
            <person name="Scholes J."/>
        </authorList>
    </citation>
    <scope>NUCLEOTIDE SEQUENCE</scope>
</reference>
<name>A0A9N7R4F7_STRHE</name>
<dbReference type="PANTHER" id="PTHR35046">
    <property type="entry name" value="ZINC KNUCKLE (CCHC-TYPE) FAMILY PROTEIN"/>
    <property type="match status" value="1"/>
</dbReference>
<dbReference type="InterPro" id="IPR036397">
    <property type="entry name" value="RNaseH_sf"/>
</dbReference>
<dbReference type="InterPro" id="IPR012337">
    <property type="entry name" value="RNaseH-like_sf"/>
</dbReference>
<sequence length="56" mass="6417">SNGFNGVMVVVDRLTKYDHFIPITHPYTAKSIARLFVEYVIKLHGALRSIVSDRDR</sequence>
<proteinExistence type="predicted"/>
<gene>
    <name evidence="1" type="ORF">SHERM_12422</name>
</gene>
<dbReference type="OrthoDB" id="909526at2759"/>
<dbReference type="GO" id="GO:0003676">
    <property type="term" value="F:nucleic acid binding"/>
    <property type="evidence" value="ECO:0007669"/>
    <property type="project" value="InterPro"/>
</dbReference>
<feature type="non-terminal residue" evidence="1">
    <location>
        <position position="1"/>
    </location>
</feature>
<organism evidence="1 2">
    <name type="scientific">Striga hermonthica</name>
    <name type="common">Purple witchweed</name>
    <name type="synonym">Buchnera hermonthica</name>
    <dbReference type="NCBI Taxonomy" id="68872"/>
    <lineage>
        <taxon>Eukaryota</taxon>
        <taxon>Viridiplantae</taxon>
        <taxon>Streptophyta</taxon>
        <taxon>Embryophyta</taxon>
        <taxon>Tracheophyta</taxon>
        <taxon>Spermatophyta</taxon>
        <taxon>Magnoliopsida</taxon>
        <taxon>eudicotyledons</taxon>
        <taxon>Gunneridae</taxon>
        <taxon>Pentapetalae</taxon>
        <taxon>asterids</taxon>
        <taxon>lamiids</taxon>
        <taxon>Lamiales</taxon>
        <taxon>Orobanchaceae</taxon>
        <taxon>Buchnereae</taxon>
        <taxon>Striga</taxon>
    </lineage>
</organism>
<comment type="caution">
    <text evidence="1">The sequence shown here is derived from an EMBL/GenBank/DDBJ whole genome shotgun (WGS) entry which is preliminary data.</text>
</comment>
<keyword evidence="2" id="KW-1185">Reference proteome</keyword>
<dbReference type="Proteomes" id="UP001153555">
    <property type="component" value="Unassembled WGS sequence"/>
</dbReference>